<reference evidence="3 4" key="1">
    <citation type="submission" date="2019-07" db="EMBL/GenBank/DDBJ databases">
        <title>Diversity of Bacteria from Kongsfjorden, Arctic.</title>
        <authorList>
            <person name="Yu Y."/>
        </authorList>
    </citation>
    <scope>NUCLEOTIDE SEQUENCE [LARGE SCALE GENOMIC DNA]</scope>
    <source>
        <strain evidence="3 4">SM1928</strain>
    </source>
</reference>
<dbReference type="Gene3D" id="3.40.50.20">
    <property type="match status" value="1"/>
</dbReference>
<dbReference type="InterPro" id="IPR011761">
    <property type="entry name" value="ATP-grasp"/>
</dbReference>
<proteinExistence type="predicted"/>
<dbReference type="SUPFAM" id="SSF56059">
    <property type="entry name" value="Glutathione synthetase ATP-binding domain-like"/>
    <property type="match status" value="1"/>
</dbReference>
<dbReference type="OrthoDB" id="4423634at2"/>
<keyword evidence="1" id="KW-0067">ATP-binding</keyword>
<dbReference type="InterPro" id="IPR001509">
    <property type="entry name" value="Epimerase_deHydtase"/>
</dbReference>
<comment type="caution">
    <text evidence="3">The sequence shown here is derived from an EMBL/GenBank/DDBJ whole genome shotgun (WGS) entry which is preliminary data.</text>
</comment>
<gene>
    <name evidence="3" type="ORF">FQP90_11635</name>
</gene>
<evidence type="ECO:0000256" key="1">
    <source>
        <dbReference type="PROSITE-ProRule" id="PRU00409"/>
    </source>
</evidence>
<dbReference type="RefSeq" id="WP_144650340.1">
    <property type="nucleotide sequence ID" value="NZ_VNFK01000007.1"/>
</dbReference>
<keyword evidence="1" id="KW-0547">Nucleotide-binding</keyword>
<dbReference type="Gene3D" id="3.30.470.20">
    <property type="entry name" value="ATP-grasp fold, B domain"/>
    <property type="match status" value="1"/>
</dbReference>
<dbReference type="Pfam" id="PF01370">
    <property type="entry name" value="Epimerase"/>
    <property type="match status" value="1"/>
</dbReference>
<evidence type="ECO:0000313" key="3">
    <source>
        <dbReference type="EMBL" id="TVU62868.1"/>
    </source>
</evidence>
<name>A0A558H175_PAENT</name>
<organism evidence="3 4">
    <name type="scientific">Paenarthrobacter nitroguajacolicus</name>
    <name type="common">Arthrobacter nitroguajacolicus</name>
    <dbReference type="NCBI Taxonomy" id="211146"/>
    <lineage>
        <taxon>Bacteria</taxon>
        <taxon>Bacillati</taxon>
        <taxon>Actinomycetota</taxon>
        <taxon>Actinomycetes</taxon>
        <taxon>Micrococcales</taxon>
        <taxon>Micrococcaceae</taxon>
        <taxon>Paenarthrobacter</taxon>
    </lineage>
</organism>
<dbReference type="SUPFAM" id="SSF51735">
    <property type="entry name" value="NAD(P)-binding Rossmann-fold domains"/>
    <property type="match status" value="1"/>
</dbReference>
<dbReference type="GO" id="GO:0005524">
    <property type="term" value="F:ATP binding"/>
    <property type="evidence" value="ECO:0007669"/>
    <property type="project" value="UniProtKB-UniRule"/>
</dbReference>
<sequence>MARILVTGVGGAAGSSLARQLMAKGHWVLGVDRQRTRPGVADIVAVVSPCRAPEYLWELRGLVAKYDIQFLIPTVSEELVLAAEARDDFAPGVDVVIAQPAPVRTANDKYLTMTCLQSAGVSVPAFGLPSVLGSVHEAMDTLGGALVVKPRISRDGRGIRLLERTSDGGARAARIWATLDDSWIVQRFASGTEYASAILRGGSTPEPGDLVVVLEKTLPPMPRSGRSYSIRKLDGIAEPDVGRLATAAASSLGLTGPVGVDIRRMQNGIPVVLEVEARFGAYSAHAPQLVDNVLGRYLHGQLLGRSA</sequence>
<dbReference type="Proteomes" id="UP000316500">
    <property type="component" value="Unassembled WGS sequence"/>
</dbReference>
<evidence type="ECO:0000313" key="4">
    <source>
        <dbReference type="Proteomes" id="UP000316500"/>
    </source>
</evidence>
<dbReference type="Pfam" id="PF02655">
    <property type="entry name" value="ATP-grasp_3"/>
    <property type="match status" value="1"/>
</dbReference>
<dbReference type="AlphaFoldDB" id="A0A558H175"/>
<protein>
    <submittedName>
        <fullName evidence="3">ATP-grasp domain-containing protein</fullName>
    </submittedName>
</protein>
<feature type="domain" description="ATP-grasp" evidence="2">
    <location>
        <begin position="113"/>
        <end position="307"/>
    </location>
</feature>
<dbReference type="GO" id="GO:0046872">
    <property type="term" value="F:metal ion binding"/>
    <property type="evidence" value="ECO:0007669"/>
    <property type="project" value="InterPro"/>
</dbReference>
<accession>A0A558H175</accession>
<dbReference type="EMBL" id="VNFK01000007">
    <property type="protein sequence ID" value="TVU62868.1"/>
    <property type="molecule type" value="Genomic_DNA"/>
</dbReference>
<dbReference type="InterPro" id="IPR003806">
    <property type="entry name" value="ATP-grasp_PylC-type"/>
</dbReference>
<evidence type="ECO:0000259" key="2">
    <source>
        <dbReference type="PROSITE" id="PS50975"/>
    </source>
</evidence>
<dbReference type="InterPro" id="IPR036291">
    <property type="entry name" value="NAD(P)-bd_dom_sf"/>
</dbReference>
<dbReference type="PROSITE" id="PS50975">
    <property type="entry name" value="ATP_GRASP"/>
    <property type="match status" value="1"/>
</dbReference>